<sequence>MPALRMHAPGLRFKDAGPDVRTTIEPKSGLMVLFPAWLLHSVEPWQGDGHRISVAMNIRASMARR</sequence>
<dbReference type="EMBL" id="CP060782">
    <property type="protein sequence ID" value="QNP44659.1"/>
    <property type="molecule type" value="Genomic_DNA"/>
</dbReference>
<accession>A0ABX6T4D2</accession>
<dbReference type="InterPro" id="IPR012668">
    <property type="entry name" value="CHP02466"/>
</dbReference>
<dbReference type="Proteomes" id="UP000516105">
    <property type="component" value="Chromosome"/>
</dbReference>
<proteinExistence type="predicted"/>
<evidence type="ECO:0000313" key="1">
    <source>
        <dbReference type="EMBL" id="QNP44659.1"/>
    </source>
</evidence>
<evidence type="ECO:0000313" key="2">
    <source>
        <dbReference type="Proteomes" id="UP000516105"/>
    </source>
</evidence>
<gene>
    <name evidence="1" type="ORF">H9L14_07430</name>
</gene>
<keyword evidence="2" id="KW-1185">Reference proteome</keyword>
<dbReference type="Pfam" id="PF13759">
    <property type="entry name" value="2OG-FeII_Oxy_5"/>
    <property type="match status" value="1"/>
</dbReference>
<name>A0ABX6T4D2_9SPHN</name>
<dbReference type="Gene3D" id="2.60.120.620">
    <property type="entry name" value="q2cbj1_9rhob like domain"/>
    <property type="match status" value="1"/>
</dbReference>
<evidence type="ECO:0008006" key="3">
    <source>
        <dbReference type="Google" id="ProtNLM"/>
    </source>
</evidence>
<reference evidence="1 2" key="1">
    <citation type="submission" date="2020-08" db="EMBL/GenBank/DDBJ databases">
        <title>Genome sequence of Sphingomonas sediminicola KACC 15039T.</title>
        <authorList>
            <person name="Hyun D.-W."/>
            <person name="Bae J.-W."/>
        </authorList>
    </citation>
    <scope>NUCLEOTIDE SEQUENCE [LARGE SCALE GENOMIC DNA]</scope>
    <source>
        <strain evidence="1 2">KACC 15039</strain>
    </source>
</reference>
<organism evidence="1 2">
    <name type="scientific">Sphingomonas sediminicola</name>
    <dbReference type="NCBI Taxonomy" id="386874"/>
    <lineage>
        <taxon>Bacteria</taxon>
        <taxon>Pseudomonadati</taxon>
        <taxon>Pseudomonadota</taxon>
        <taxon>Alphaproteobacteria</taxon>
        <taxon>Sphingomonadales</taxon>
        <taxon>Sphingomonadaceae</taxon>
        <taxon>Sphingomonas</taxon>
    </lineage>
</organism>
<protein>
    <recommendedName>
        <fullName evidence="3">2OG-Fe(II) oxygenase</fullName>
    </recommendedName>
</protein>